<dbReference type="SUPFAM" id="SSF48452">
    <property type="entry name" value="TPR-like"/>
    <property type="match status" value="1"/>
</dbReference>
<dbReference type="PATRIC" id="fig|1094466.5.peg.2127"/>
<dbReference type="Gene3D" id="1.25.40.390">
    <property type="match status" value="1"/>
</dbReference>
<dbReference type="Proteomes" id="UP000007599">
    <property type="component" value="Chromosome I"/>
</dbReference>
<dbReference type="HOGENOM" id="CLU_025928_1_0_10"/>
<evidence type="ECO:0000313" key="2">
    <source>
        <dbReference type="Proteomes" id="UP000007599"/>
    </source>
</evidence>
<reference evidence="1 2" key="1">
    <citation type="journal article" date="2012" name="J. Bacteriol.">
        <title>Complete Genome Sequence of Flavobacterium indicum GPSTA100-9T, Isolated from Warm Spring Water.</title>
        <authorList>
            <person name="Barbier P."/>
            <person name="Houel A."/>
            <person name="Loux V."/>
            <person name="Poulain J."/>
            <person name="Bernardet J.F."/>
            <person name="Touchon M."/>
            <person name="Duchaud E."/>
        </authorList>
    </citation>
    <scope>NUCLEOTIDE SEQUENCE [LARGE SCALE GENOMIC DNA]</scope>
    <source>
        <strain evidence="2">DSM 17447 / CIP 109464 / GPTSA100-9</strain>
    </source>
</reference>
<proteinExistence type="predicted"/>
<keyword evidence="2" id="KW-1185">Reference proteome</keyword>
<accession>H8XPM5</accession>
<organism evidence="1 2">
    <name type="scientific">Flavobacterium indicum (strain DSM 17447 / CIP 109464 / GPTSA100-9)</name>
    <dbReference type="NCBI Taxonomy" id="1094466"/>
    <lineage>
        <taxon>Bacteria</taxon>
        <taxon>Pseudomonadati</taxon>
        <taxon>Bacteroidota</taxon>
        <taxon>Flavobacteriia</taxon>
        <taxon>Flavobacteriales</taxon>
        <taxon>Flavobacteriaceae</taxon>
        <taxon>Flavobacterium</taxon>
    </lineage>
</organism>
<dbReference type="EMBL" id="HE774682">
    <property type="protein sequence ID" value="CCG54091.1"/>
    <property type="molecule type" value="Genomic_DNA"/>
</dbReference>
<keyword evidence="1" id="KW-0449">Lipoprotein</keyword>
<dbReference type="KEGG" id="fin:KQS_10845"/>
<gene>
    <name evidence="1" type="ordered locus">KQS_10845</name>
</gene>
<protein>
    <submittedName>
        <fullName evidence="1">Probable lipoprotein</fullName>
    </submittedName>
</protein>
<dbReference type="eggNOG" id="COG0521">
    <property type="taxonomic scope" value="Bacteria"/>
</dbReference>
<reference evidence="2" key="2">
    <citation type="submission" date="2012-03" db="EMBL/GenBank/DDBJ databases">
        <title>Complete genome sequence of Flavobacterium indicum GPTSA100-9T, isolated from warm spring water.</title>
        <authorList>
            <person name="Barbier P."/>
            <person name="Houel A."/>
            <person name="Loux V."/>
            <person name="Poulain J."/>
            <person name="Bernardet J.-F."/>
            <person name="Touchon M."/>
            <person name="Duchaud E."/>
        </authorList>
    </citation>
    <scope>NUCLEOTIDE SEQUENCE [LARGE SCALE GENOMIC DNA]</scope>
    <source>
        <strain evidence="2">DSM 17447 / CIP 109464 / GPTSA100-9</strain>
    </source>
</reference>
<sequence>MKKIKFLAPVLALTLFSCDQYLDINNSENQLLYEKVTPAQLLPGAQLSTYRVQATTMNQLGNVFMNSWTRNVNSYGNGYDKELQLNVDNSFYNGIWDGLYRQLKNFDGILKYPNDNGKYDYYQAVAKICKAHYMQYIVDLYGDAPYTEAWKGNANVTPSYDDDFEIYKALVTELEEARDLINNADPAVAELIDQKDIMLHGDLNMWIEFANTIQLRMCLRMSESTDANVVAFRTAKLNDLASASFLSDNVAINPGFDGSTDANVNPIANTFFWDAAENNQANRLFIAMTGHAWKSLQSYATTNYPAAGSQEIVAGSGVNYPNLTDPRSGRIFTGGIQNNTTGPRRAVNQGSSQVDVAAPGTPLPGPPCRLGAQGHVNPYDQAQIFAGVNLGYPKDFFGVDGFVMTYSEACFLQAEAALRYPALFSNAQYWFEEGITDNFAFRNAALGTYITSINSRPNFGWTGTDSQKLHAIMYQKWVALMGINAIESYIDYTRTGYPLTPLSSVAIQSRKPYRLIYPVSEYVANSANVPPMTSNDVFVINSMTPFWRQ</sequence>
<dbReference type="Pfam" id="PF12771">
    <property type="entry name" value="SusD-like_2"/>
    <property type="match status" value="1"/>
</dbReference>
<dbReference type="PROSITE" id="PS51257">
    <property type="entry name" value="PROKAR_LIPOPROTEIN"/>
    <property type="match status" value="1"/>
</dbReference>
<dbReference type="OrthoDB" id="725917at2"/>
<dbReference type="InterPro" id="IPR011990">
    <property type="entry name" value="TPR-like_helical_dom_sf"/>
</dbReference>
<name>H8XPM5_FLAIG</name>
<dbReference type="RefSeq" id="WP_014389209.1">
    <property type="nucleotide sequence ID" value="NC_017025.1"/>
</dbReference>
<dbReference type="InterPro" id="IPR041662">
    <property type="entry name" value="SusD-like_2"/>
</dbReference>
<evidence type="ECO:0000313" key="1">
    <source>
        <dbReference type="EMBL" id="CCG54091.1"/>
    </source>
</evidence>
<dbReference type="STRING" id="1094466.KQS_10845"/>
<dbReference type="AlphaFoldDB" id="H8XPM5"/>